<dbReference type="InterPro" id="IPR001441">
    <property type="entry name" value="UPP_synth-like"/>
</dbReference>
<dbReference type="Pfam" id="PF01255">
    <property type="entry name" value="Prenyltransf"/>
    <property type="match status" value="1"/>
</dbReference>
<dbReference type="SUPFAM" id="SSF64005">
    <property type="entry name" value="Undecaprenyl diphosphate synthase"/>
    <property type="match status" value="1"/>
</dbReference>
<dbReference type="CDD" id="cd00475">
    <property type="entry name" value="Cis_IPPS"/>
    <property type="match status" value="1"/>
</dbReference>
<evidence type="ECO:0000256" key="1">
    <source>
        <dbReference type="ARBA" id="ARBA00001946"/>
    </source>
</evidence>
<dbReference type="NCBIfam" id="TIGR00055">
    <property type="entry name" value="uppS"/>
    <property type="match status" value="1"/>
</dbReference>
<dbReference type="Proteomes" id="UP001157974">
    <property type="component" value="Unassembled WGS sequence"/>
</dbReference>
<name>A0AAV8UTF7_9RHOD</name>
<dbReference type="EMBL" id="JAMWBK010000006">
    <property type="protein sequence ID" value="KAJ8904372.1"/>
    <property type="molecule type" value="Genomic_DNA"/>
</dbReference>
<reference evidence="4 5" key="1">
    <citation type="journal article" date="2023" name="Nat. Commun.">
        <title>Origin of minicircular mitochondrial genomes in red algae.</title>
        <authorList>
            <person name="Lee Y."/>
            <person name="Cho C.H."/>
            <person name="Lee Y.M."/>
            <person name="Park S.I."/>
            <person name="Yang J.H."/>
            <person name="West J.A."/>
            <person name="Bhattacharya D."/>
            <person name="Yoon H.S."/>
        </authorList>
    </citation>
    <scope>NUCLEOTIDE SEQUENCE [LARGE SCALE GENOMIC DNA]</scope>
    <source>
        <strain evidence="4 5">CCMP1338</strain>
        <tissue evidence="4">Whole cell</tissue>
    </source>
</reference>
<evidence type="ECO:0000313" key="4">
    <source>
        <dbReference type="EMBL" id="KAJ8904372.1"/>
    </source>
</evidence>
<organism evidence="4 5">
    <name type="scientific">Rhodosorus marinus</name>
    <dbReference type="NCBI Taxonomy" id="101924"/>
    <lineage>
        <taxon>Eukaryota</taxon>
        <taxon>Rhodophyta</taxon>
        <taxon>Stylonematophyceae</taxon>
        <taxon>Stylonematales</taxon>
        <taxon>Stylonemataceae</taxon>
        <taxon>Rhodosorus</taxon>
    </lineage>
</organism>
<dbReference type="GO" id="GO:0016094">
    <property type="term" value="P:polyprenol biosynthetic process"/>
    <property type="evidence" value="ECO:0007669"/>
    <property type="project" value="TreeGrafter"/>
</dbReference>
<dbReference type="InterPro" id="IPR018520">
    <property type="entry name" value="UPP_synth-like_CS"/>
</dbReference>
<gene>
    <name evidence="4" type="ORF">NDN08_000891</name>
</gene>
<keyword evidence="2 3" id="KW-0808">Transferase</keyword>
<accession>A0AAV8UTF7</accession>
<comment type="caution">
    <text evidence="4">The sequence shown here is derived from an EMBL/GenBank/DDBJ whole genome shotgun (WGS) entry which is preliminary data.</text>
</comment>
<dbReference type="InterPro" id="IPR036424">
    <property type="entry name" value="UPP_synth-like_sf"/>
</dbReference>
<evidence type="ECO:0000313" key="5">
    <source>
        <dbReference type="Proteomes" id="UP001157974"/>
    </source>
</evidence>
<dbReference type="PANTHER" id="PTHR10291:SF0">
    <property type="entry name" value="DEHYDRODOLICHYL DIPHOSPHATE SYNTHASE 2"/>
    <property type="match status" value="1"/>
</dbReference>
<comment type="cofactor">
    <cofactor evidence="1">
        <name>Mg(2+)</name>
        <dbReference type="ChEBI" id="CHEBI:18420"/>
    </cofactor>
</comment>
<dbReference type="EC" id="2.5.1.-" evidence="3"/>
<dbReference type="PROSITE" id="PS01066">
    <property type="entry name" value="UPP_SYNTHASE"/>
    <property type="match status" value="1"/>
</dbReference>
<sequence>MGFIVQSKLVPSRRPSLCCCERFSLNEIEVNSAQLPGHVALIPDGNGRWAEGRGLSRPEGHSAGSRTLEKVVNLCMRLEIPQVTVFVCSTENMNRSPKEISVLMELISEVVQILEEKPLVRLKWIGSSVHIPEFLRKRLDIVTKLTSKDKNPHEYRLQLTMAIDYGGRAEIADTARRLAVDVREGKLDAEAVDERMFDEYLRSESVGDPDLIIRTGGQKRLSNFLLWQSAYSEMYFSDILWPDFDEKEVAEAFRWFATRKRNYGLVK</sequence>
<keyword evidence="5" id="KW-1185">Reference proteome</keyword>
<evidence type="ECO:0000256" key="3">
    <source>
        <dbReference type="RuleBase" id="RU363018"/>
    </source>
</evidence>
<dbReference type="Gene3D" id="3.40.1180.10">
    <property type="entry name" value="Decaprenyl diphosphate synthase-like"/>
    <property type="match status" value="1"/>
</dbReference>
<protein>
    <recommendedName>
        <fullName evidence="3">Alkyl transferase</fullName>
        <ecNumber evidence="3">2.5.1.-</ecNumber>
    </recommendedName>
</protein>
<comment type="similarity">
    <text evidence="3">Belongs to the UPP synthase family.</text>
</comment>
<dbReference type="HAMAP" id="MF_01139">
    <property type="entry name" value="ISPT"/>
    <property type="match status" value="1"/>
</dbReference>
<proteinExistence type="inferred from homology"/>
<dbReference type="AlphaFoldDB" id="A0AAV8UTF7"/>
<dbReference type="PANTHER" id="PTHR10291">
    <property type="entry name" value="DEHYDRODOLICHYL DIPHOSPHATE SYNTHASE FAMILY MEMBER"/>
    <property type="match status" value="1"/>
</dbReference>
<evidence type="ECO:0000256" key="2">
    <source>
        <dbReference type="ARBA" id="ARBA00022679"/>
    </source>
</evidence>
<dbReference type="GO" id="GO:0045547">
    <property type="term" value="F:ditrans,polycis-polyprenyl diphosphate synthase [(2E,6E)-farnesyl diphosphate specific] activity"/>
    <property type="evidence" value="ECO:0007669"/>
    <property type="project" value="TreeGrafter"/>
</dbReference>